<dbReference type="Proteomes" id="UP001272716">
    <property type="component" value="Unassembled WGS sequence"/>
</dbReference>
<dbReference type="RefSeq" id="WP_000672022.1">
    <property type="nucleotide sequence ID" value="NZ_JAWQCK010000004.1"/>
</dbReference>
<organism evidence="3 4">
    <name type="scientific">Bacillus thuringiensis serovar toumanoffi</name>
    <dbReference type="NCBI Taxonomy" id="180862"/>
    <lineage>
        <taxon>Bacteria</taxon>
        <taxon>Bacillati</taxon>
        <taxon>Bacillota</taxon>
        <taxon>Bacilli</taxon>
        <taxon>Bacillales</taxon>
        <taxon>Bacillaceae</taxon>
        <taxon>Bacillus</taxon>
        <taxon>Bacillus cereus group</taxon>
    </lineage>
</organism>
<feature type="transmembrane region" description="Helical" evidence="1">
    <location>
        <begin position="12"/>
        <end position="31"/>
    </location>
</feature>
<protein>
    <recommendedName>
        <fullName evidence="5">ABC transporter permease</fullName>
    </recommendedName>
</protein>
<gene>
    <name evidence="2" type="ORF">BTTOUR_02840</name>
    <name evidence="3" type="ORF">BTTOUR_03015</name>
</gene>
<dbReference type="EMBL" id="JAWQCK010000004">
    <property type="protein sequence ID" value="MDW9207789.1"/>
    <property type="molecule type" value="Genomic_DNA"/>
</dbReference>
<keyword evidence="1" id="KW-0812">Transmembrane</keyword>
<evidence type="ECO:0000313" key="3">
    <source>
        <dbReference type="EMBL" id="MDW9207789.1"/>
    </source>
</evidence>
<keyword evidence="1" id="KW-1133">Transmembrane helix</keyword>
<reference evidence="3 4" key="1">
    <citation type="submission" date="2023-10" db="EMBL/GenBank/DDBJ databases">
        <title>Draft Genome Sequence of Bacillus thuringiensis serovar. toumanoffi 4059: Identification of a Novel Cry Protein Candidate.</title>
        <authorList>
            <person name="Murdoch R.W."/>
            <person name="Gemler B."/>
            <person name="Heater B.S."/>
        </authorList>
    </citation>
    <scope>NUCLEOTIDE SEQUENCE [LARGE SCALE GENOMIC DNA]</scope>
    <source>
        <strain evidence="3 4">4059</strain>
    </source>
</reference>
<sequence length="68" mass="7969">MKFREKDIIQFLIPPSLLLGFVIILSTINYIQEIDMSFEEIIVYTAHISPLLCIVSVLLSVIWFQKRK</sequence>
<evidence type="ECO:0000256" key="1">
    <source>
        <dbReference type="SAM" id="Phobius"/>
    </source>
</evidence>
<dbReference type="EMBL" id="JAWQCK010000004">
    <property type="protein sequence ID" value="MDW9207754.1"/>
    <property type="molecule type" value="Genomic_DNA"/>
</dbReference>
<evidence type="ECO:0000313" key="4">
    <source>
        <dbReference type="Proteomes" id="UP001272716"/>
    </source>
</evidence>
<accession>A0ABD5HS86</accession>
<keyword evidence="1" id="KW-0472">Membrane</keyword>
<comment type="caution">
    <text evidence="3">The sequence shown here is derived from an EMBL/GenBank/DDBJ whole genome shotgun (WGS) entry which is preliminary data.</text>
</comment>
<evidence type="ECO:0000313" key="2">
    <source>
        <dbReference type="EMBL" id="MDW9207754.1"/>
    </source>
</evidence>
<feature type="transmembrane region" description="Helical" evidence="1">
    <location>
        <begin position="43"/>
        <end position="64"/>
    </location>
</feature>
<dbReference type="AlphaFoldDB" id="A0ABD5HS86"/>
<evidence type="ECO:0008006" key="5">
    <source>
        <dbReference type="Google" id="ProtNLM"/>
    </source>
</evidence>
<proteinExistence type="predicted"/>
<name>A0ABD5HS86_BACTU</name>